<sequence>MSGYGFFGRFQNVAGLVITLIVIGAFFPSLFCGCND</sequence>
<protein>
    <submittedName>
        <fullName evidence="2">Uncharacterized protein</fullName>
    </submittedName>
</protein>
<evidence type="ECO:0000256" key="1">
    <source>
        <dbReference type="SAM" id="Phobius"/>
    </source>
</evidence>
<keyword evidence="1" id="KW-0812">Transmembrane</keyword>
<reference evidence="2 3" key="1">
    <citation type="submission" date="2019-03" db="EMBL/GenBank/DDBJ databases">
        <title>Genomic Encyclopedia of Type Strains, Phase IV (KMG-IV): sequencing the most valuable type-strain genomes for metagenomic binning, comparative biology and taxonomic classification.</title>
        <authorList>
            <person name="Goeker M."/>
        </authorList>
    </citation>
    <scope>NUCLEOTIDE SEQUENCE [LARGE SCALE GENOMIC DNA]</scope>
    <source>
        <strain evidence="2 3">DSM 11170</strain>
    </source>
</reference>
<proteinExistence type="predicted"/>
<feature type="transmembrane region" description="Helical" evidence="1">
    <location>
        <begin position="12"/>
        <end position="31"/>
    </location>
</feature>
<comment type="caution">
    <text evidence="2">The sequence shown here is derived from an EMBL/GenBank/DDBJ whole genome shotgun (WGS) entry which is preliminary data.</text>
</comment>
<keyword evidence="3" id="KW-1185">Reference proteome</keyword>
<gene>
    <name evidence="2" type="ORF">EDD73_10219</name>
</gene>
<accession>A0A4R2RYM1</accession>
<evidence type="ECO:0000313" key="3">
    <source>
        <dbReference type="Proteomes" id="UP000294813"/>
    </source>
</evidence>
<organism evidence="2 3">
    <name type="scientific">Heliophilum fasciatum</name>
    <dbReference type="NCBI Taxonomy" id="35700"/>
    <lineage>
        <taxon>Bacteria</taxon>
        <taxon>Bacillati</taxon>
        <taxon>Bacillota</taxon>
        <taxon>Clostridia</taxon>
        <taxon>Eubacteriales</taxon>
        <taxon>Heliobacteriaceae</taxon>
        <taxon>Heliophilum</taxon>
    </lineage>
</organism>
<keyword evidence="1" id="KW-1133">Transmembrane helix</keyword>
<name>A0A4R2RYM1_9FIRM</name>
<dbReference type="Proteomes" id="UP000294813">
    <property type="component" value="Unassembled WGS sequence"/>
</dbReference>
<dbReference type="AlphaFoldDB" id="A0A4R2RYM1"/>
<keyword evidence="1" id="KW-0472">Membrane</keyword>
<dbReference type="EMBL" id="SLXT01000002">
    <property type="protein sequence ID" value="TCP68624.1"/>
    <property type="molecule type" value="Genomic_DNA"/>
</dbReference>
<evidence type="ECO:0000313" key="2">
    <source>
        <dbReference type="EMBL" id="TCP68624.1"/>
    </source>
</evidence>